<keyword evidence="1" id="KW-0732">Signal</keyword>
<evidence type="ECO:0000259" key="2">
    <source>
        <dbReference type="PROSITE" id="PS51272"/>
    </source>
</evidence>
<dbReference type="RefSeq" id="WP_128635977.1">
    <property type="nucleotide sequence ID" value="NZ_RRCN01000002.1"/>
</dbReference>
<feature type="domain" description="SLH" evidence="2">
    <location>
        <begin position="51"/>
        <end position="114"/>
    </location>
</feature>
<organism evidence="3 4">
    <name type="scientific">Paenibacillus oralis</name>
    <dbReference type="NCBI Taxonomy" id="2490856"/>
    <lineage>
        <taxon>Bacteria</taxon>
        <taxon>Bacillati</taxon>
        <taxon>Bacillota</taxon>
        <taxon>Bacilli</taxon>
        <taxon>Bacillales</taxon>
        <taxon>Paenibacillaceae</taxon>
        <taxon>Paenibacillus</taxon>
    </lineage>
</organism>
<evidence type="ECO:0000313" key="3">
    <source>
        <dbReference type="EMBL" id="RRJ54884.1"/>
    </source>
</evidence>
<dbReference type="EMBL" id="RRCN01000002">
    <property type="protein sequence ID" value="RRJ54884.1"/>
    <property type="molecule type" value="Genomic_DNA"/>
</dbReference>
<dbReference type="Pfam" id="PF00395">
    <property type="entry name" value="SLH"/>
    <property type="match status" value="2"/>
</dbReference>
<reference evidence="3 4" key="1">
    <citation type="submission" date="2018-11" db="EMBL/GenBank/DDBJ databases">
        <title>Genome sequencing of Paenibacillus sp. KCOM 3021 (= ChDC PVNT-B20).</title>
        <authorList>
            <person name="Kook J.-K."/>
            <person name="Park S.-N."/>
            <person name="Lim Y.K."/>
        </authorList>
    </citation>
    <scope>NUCLEOTIDE SEQUENCE [LARGE SCALE GENOMIC DNA]</scope>
    <source>
        <strain evidence="3 4">KCOM 3021</strain>
    </source>
</reference>
<dbReference type="PANTHER" id="PTHR43308:SF5">
    <property type="entry name" value="S-LAYER PROTEIN _ PEPTIDOGLYCAN ENDO-BETA-N-ACETYLGLUCOSAMINIDASE"/>
    <property type="match status" value="1"/>
</dbReference>
<dbReference type="PANTHER" id="PTHR43308">
    <property type="entry name" value="OUTER MEMBRANE PROTEIN ALPHA-RELATED"/>
    <property type="match status" value="1"/>
</dbReference>
<dbReference type="OrthoDB" id="5845122at2"/>
<comment type="caution">
    <text evidence="3">The sequence shown here is derived from an EMBL/GenBank/DDBJ whole genome shotgun (WGS) entry which is preliminary data.</text>
</comment>
<proteinExistence type="predicted"/>
<evidence type="ECO:0000313" key="4">
    <source>
        <dbReference type="Proteomes" id="UP000267017"/>
    </source>
</evidence>
<accession>A0A3P3TBI3</accession>
<dbReference type="Proteomes" id="UP000267017">
    <property type="component" value="Unassembled WGS sequence"/>
</dbReference>
<dbReference type="PROSITE" id="PS51272">
    <property type="entry name" value="SLH"/>
    <property type="match status" value="1"/>
</dbReference>
<dbReference type="InterPro" id="IPR001119">
    <property type="entry name" value="SLH_dom"/>
</dbReference>
<dbReference type="AlphaFoldDB" id="A0A3P3TBI3"/>
<protein>
    <submittedName>
        <fullName evidence="3">S-layer homology domain-containing protein</fullName>
    </submittedName>
</protein>
<dbReference type="InterPro" id="IPR051465">
    <property type="entry name" value="Cell_Envelope_Struct_Comp"/>
</dbReference>
<feature type="chain" id="PRO_5039700180" evidence="1">
    <location>
        <begin position="20"/>
        <end position="407"/>
    </location>
</feature>
<evidence type="ECO:0000256" key="1">
    <source>
        <dbReference type="SAM" id="SignalP"/>
    </source>
</evidence>
<feature type="signal peptide" evidence="1">
    <location>
        <begin position="1"/>
        <end position="19"/>
    </location>
</feature>
<sequence>MKKSLLACLTALTLLYAQAPVGNQTANAAVYDDINATVDFGSDTSKSPIENVDKNFKDVVDHWAEKSIVEAINRGYVDGYPNGNFLPNNNVSRAEFVKMLVSAVGLNVGTASGGWYAPYVSAAQSAGIYAPGDFSDSDWTRVMSREEMAKIAVRSLGITDVEEKEWMYLATKQGIITGTAPGVIAPDGTTTRAQSITVIERILSIKDGKKLSVDKYAVAAAEMYWHKTNIFTVAEDIFNAPGNQNNQNHGINSWKERKLTVAASDGHVKGQVNSITAIDWNDLKDPNRKLLPIKDKLVWVLGGKETKFTDDMDVYVVLLDSTLVVNKKPELYPTNRLSLSIRGYSGQRNGINQPTLIKSKDPKKEVYGLVIPKTKFQTSGMLQIIVETMPFGAPLNSSTLSSSVLSK</sequence>
<keyword evidence="4" id="KW-1185">Reference proteome</keyword>
<name>A0A3P3TBI3_9BACL</name>
<gene>
    <name evidence="3" type="ORF">EHV15_35515</name>
</gene>